<dbReference type="GO" id="GO:0015344">
    <property type="term" value="F:siderophore uptake transmembrane transporter activity"/>
    <property type="evidence" value="ECO:0007669"/>
    <property type="project" value="TreeGrafter"/>
</dbReference>
<dbReference type="EMBL" id="CP059732">
    <property type="protein sequence ID" value="QMW04537.1"/>
    <property type="molecule type" value="Genomic_DNA"/>
</dbReference>
<evidence type="ECO:0000256" key="10">
    <source>
        <dbReference type="SAM" id="SignalP"/>
    </source>
</evidence>
<dbReference type="InterPro" id="IPR041700">
    <property type="entry name" value="OMP_b-brl_3"/>
</dbReference>
<evidence type="ECO:0000256" key="9">
    <source>
        <dbReference type="SAM" id="MobiDB-lite"/>
    </source>
</evidence>
<dbReference type="InterPro" id="IPR037066">
    <property type="entry name" value="Plug_dom_sf"/>
</dbReference>
<keyword evidence="4 8" id="KW-0812">Transmembrane</keyword>
<evidence type="ECO:0000313" key="12">
    <source>
        <dbReference type="EMBL" id="QMW04537.1"/>
    </source>
</evidence>
<dbReference type="Pfam" id="PF14905">
    <property type="entry name" value="OMP_b-brl_3"/>
    <property type="match status" value="1"/>
</dbReference>
<dbReference type="KEGG" id="sfol:H3H32_06240"/>
<dbReference type="AlphaFoldDB" id="A0A7G5H095"/>
<comment type="similarity">
    <text evidence="8">Belongs to the TonB-dependent receptor family.</text>
</comment>
<keyword evidence="13" id="KW-1185">Reference proteome</keyword>
<evidence type="ECO:0000256" key="1">
    <source>
        <dbReference type="ARBA" id="ARBA00004571"/>
    </source>
</evidence>
<dbReference type="PANTHER" id="PTHR30069:SF29">
    <property type="entry name" value="HEMOGLOBIN AND HEMOGLOBIN-HAPTOGLOBIN-BINDING PROTEIN 1-RELATED"/>
    <property type="match status" value="1"/>
</dbReference>
<comment type="subcellular location">
    <subcellularLocation>
        <location evidence="1 8">Cell outer membrane</location>
        <topology evidence="1 8">Multi-pass membrane protein</topology>
    </subcellularLocation>
</comment>
<feature type="chain" id="PRO_5028899642" evidence="10">
    <location>
        <begin position="22"/>
        <end position="814"/>
    </location>
</feature>
<evidence type="ECO:0000256" key="4">
    <source>
        <dbReference type="ARBA" id="ARBA00022692"/>
    </source>
</evidence>
<dbReference type="SUPFAM" id="SSF56935">
    <property type="entry name" value="Porins"/>
    <property type="match status" value="1"/>
</dbReference>
<feature type="signal peptide" evidence="10">
    <location>
        <begin position="1"/>
        <end position="21"/>
    </location>
</feature>
<keyword evidence="3 8" id="KW-1134">Transmembrane beta strand</keyword>
<dbReference type="InterPro" id="IPR013784">
    <property type="entry name" value="Carb-bd-like_fold"/>
</dbReference>
<feature type="domain" description="Outer membrane protein beta-barrel" evidence="11">
    <location>
        <begin position="381"/>
        <end position="790"/>
    </location>
</feature>
<evidence type="ECO:0000256" key="5">
    <source>
        <dbReference type="ARBA" id="ARBA00022729"/>
    </source>
</evidence>
<dbReference type="RefSeq" id="WP_182461827.1">
    <property type="nucleotide sequence ID" value="NZ_CP059732.1"/>
</dbReference>
<dbReference type="PANTHER" id="PTHR30069">
    <property type="entry name" value="TONB-DEPENDENT OUTER MEMBRANE RECEPTOR"/>
    <property type="match status" value="1"/>
</dbReference>
<evidence type="ECO:0000256" key="3">
    <source>
        <dbReference type="ARBA" id="ARBA00022452"/>
    </source>
</evidence>
<reference evidence="12 13" key="1">
    <citation type="submission" date="2020-07" db="EMBL/GenBank/DDBJ databases">
        <title>Spirosoma foliorum sp. nov., isolated from the leaves on the Nejang mountain Korea, Republic of.</title>
        <authorList>
            <person name="Ho H."/>
            <person name="Lee Y.-J."/>
            <person name="Nurcahyanto D.-A."/>
            <person name="Kim S.-G."/>
        </authorList>
    </citation>
    <scope>NUCLEOTIDE SEQUENCE [LARGE SCALE GENOMIC DNA]</scope>
    <source>
        <strain evidence="12 13">PL0136</strain>
    </source>
</reference>
<dbReference type="PROSITE" id="PS52016">
    <property type="entry name" value="TONB_DEPENDENT_REC_3"/>
    <property type="match status" value="1"/>
</dbReference>
<name>A0A7G5H095_9BACT</name>
<accession>A0A7G5H095</accession>
<dbReference type="SUPFAM" id="SSF49452">
    <property type="entry name" value="Starch-binding domain-like"/>
    <property type="match status" value="1"/>
</dbReference>
<gene>
    <name evidence="12" type="ORF">H3H32_06240</name>
</gene>
<evidence type="ECO:0000256" key="2">
    <source>
        <dbReference type="ARBA" id="ARBA00022448"/>
    </source>
</evidence>
<keyword evidence="6 8" id="KW-0472">Membrane</keyword>
<keyword evidence="2 8" id="KW-0813">Transport</keyword>
<proteinExistence type="inferred from homology"/>
<evidence type="ECO:0000259" key="11">
    <source>
        <dbReference type="Pfam" id="PF14905"/>
    </source>
</evidence>
<dbReference type="InterPro" id="IPR039426">
    <property type="entry name" value="TonB-dep_rcpt-like"/>
</dbReference>
<sequence>MKHIFTLLLLGVGMASALAQALNSGKLTGSLTDSTTTKAVPFATVALMDGTKLITGTTSDGAGTFLLSNLPLGSYRVVVSFVGYRTKSLPVSLTAETPSVQLGSILIAAEGKTLGEVTVAGQKAIVEDKGDRLVYNAEKDISNAGGTAADVLRKVPTLSVDLDGNVQMRGNGNIKVLINGKPSAMMARNLADALRQMPANVIKSIEVITSPGAKYDAEGSAGVINIITKKALQGFNGSASVTAGNLNRGVGTNLNLRKKKFGLTLSANGYQFRNQRESQSVRTTLMPSSDGPSQPLSILTQNSAADNTGTGGYGEMSVDYDPDSTNHINFAANVWGGRYPNNSSVQNRLTSPTGVELQAFRNDIKFVNPYGNGQLDLGYTKSFKKPGQEFSLLTQFSLMPDNYFYDTDRYSTSESLIYRQHSSNYSQNKEYTFQTDYTHPFTVNGRKDTTSIKLEIGAKGILRDISSEYRLTQSMDGISPLIVDSTQSNDFNYTQRIYSGYTALRIDTKRKWNLNAGARFEHTDIKGDFLTTQTKLASQYTNLIPSITLSKSIKTHTLKISYTQRIQRPMVWYLNPWLNQSDPKNIQTGNPYLNPELSHATELSYNVSTKQGLSLNSALYWRQTNNAIDYISTVDAAGISTSKPQNIAQRKAMGLNVNLSSQPVKNWNLNGGGDIRYVDLFSPALNQGNNGVVWSINMNTSYKLGQSYTLQANGNYSSGWISLQGTNTGFYWHSISAKREFMNKQASLTLGLNNPFIRGISQTSRQSAPTFESESNFYMIRRSVRLTFEWRFGQMSANGGKKGKKISNDDKDGR</sequence>
<dbReference type="Pfam" id="PF13620">
    <property type="entry name" value="CarboxypepD_reg"/>
    <property type="match status" value="1"/>
</dbReference>
<dbReference type="Gene3D" id="2.60.40.1120">
    <property type="entry name" value="Carboxypeptidase-like, regulatory domain"/>
    <property type="match status" value="1"/>
</dbReference>
<dbReference type="Gene3D" id="2.170.130.10">
    <property type="entry name" value="TonB-dependent receptor, plug domain"/>
    <property type="match status" value="1"/>
</dbReference>
<dbReference type="Gene3D" id="2.40.170.20">
    <property type="entry name" value="TonB-dependent receptor, beta-barrel domain"/>
    <property type="match status" value="1"/>
</dbReference>
<dbReference type="GO" id="GO:0030246">
    <property type="term" value="F:carbohydrate binding"/>
    <property type="evidence" value="ECO:0007669"/>
    <property type="project" value="InterPro"/>
</dbReference>
<organism evidence="12 13">
    <name type="scientific">Spirosoma foliorum</name>
    <dbReference type="NCBI Taxonomy" id="2710596"/>
    <lineage>
        <taxon>Bacteria</taxon>
        <taxon>Pseudomonadati</taxon>
        <taxon>Bacteroidota</taxon>
        <taxon>Cytophagia</taxon>
        <taxon>Cytophagales</taxon>
        <taxon>Cytophagaceae</taxon>
        <taxon>Spirosoma</taxon>
    </lineage>
</organism>
<evidence type="ECO:0000313" key="13">
    <source>
        <dbReference type="Proteomes" id="UP000515369"/>
    </source>
</evidence>
<dbReference type="GO" id="GO:0044718">
    <property type="term" value="P:siderophore transmembrane transport"/>
    <property type="evidence" value="ECO:0007669"/>
    <property type="project" value="TreeGrafter"/>
</dbReference>
<feature type="region of interest" description="Disordered" evidence="9">
    <location>
        <begin position="276"/>
        <end position="299"/>
    </location>
</feature>
<keyword evidence="5 10" id="KW-0732">Signal</keyword>
<keyword evidence="7 8" id="KW-0998">Cell outer membrane</keyword>
<evidence type="ECO:0000256" key="7">
    <source>
        <dbReference type="ARBA" id="ARBA00023237"/>
    </source>
</evidence>
<evidence type="ECO:0000256" key="8">
    <source>
        <dbReference type="PROSITE-ProRule" id="PRU01360"/>
    </source>
</evidence>
<dbReference type="Proteomes" id="UP000515369">
    <property type="component" value="Chromosome"/>
</dbReference>
<dbReference type="GO" id="GO:0009279">
    <property type="term" value="C:cell outer membrane"/>
    <property type="evidence" value="ECO:0007669"/>
    <property type="project" value="UniProtKB-SubCell"/>
</dbReference>
<protein>
    <submittedName>
        <fullName evidence="12">TonB-dependent receptor</fullName>
    </submittedName>
</protein>
<evidence type="ECO:0000256" key="6">
    <source>
        <dbReference type="ARBA" id="ARBA00023136"/>
    </source>
</evidence>
<keyword evidence="12" id="KW-0675">Receptor</keyword>
<dbReference type="InterPro" id="IPR036942">
    <property type="entry name" value="Beta-barrel_TonB_sf"/>
</dbReference>